<name>A0A1F5L133_PENAI</name>
<dbReference type="Gene3D" id="3.30.450.20">
    <property type="entry name" value="PAS domain"/>
    <property type="match status" value="1"/>
</dbReference>
<dbReference type="STRING" id="1835702.A0A1F5L133"/>
<dbReference type="InterPro" id="IPR035965">
    <property type="entry name" value="PAS-like_dom_sf"/>
</dbReference>
<reference evidence="1 2" key="1">
    <citation type="journal article" date="2016" name="Sci. Rep.">
        <title>Penicillium arizonense, a new, genome sequenced fungal species, reveals a high chemical diversity in secreted metabolites.</title>
        <authorList>
            <person name="Grijseels S."/>
            <person name="Nielsen J.C."/>
            <person name="Randelovic M."/>
            <person name="Nielsen J."/>
            <person name="Nielsen K.F."/>
            <person name="Workman M."/>
            <person name="Frisvad J.C."/>
        </authorList>
    </citation>
    <scope>NUCLEOTIDE SEQUENCE [LARGE SCALE GENOMIC DNA]</scope>
    <source>
        <strain evidence="1 2">CBS 141311</strain>
    </source>
</reference>
<dbReference type="SUPFAM" id="SSF55785">
    <property type="entry name" value="PYP-like sensor domain (PAS domain)"/>
    <property type="match status" value="1"/>
</dbReference>
<dbReference type="Proteomes" id="UP000177622">
    <property type="component" value="Unassembled WGS sequence"/>
</dbReference>
<keyword evidence="2" id="KW-1185">Reference proteome</keyword>
<gene>
    <name evidence="1" type="ORF">PENARI_c086G03113</name>
</gene>
<evidence type="ECO:0000313" key="1">
    <source>
        <dbReference type="EMBL" id="OGE46933.1"/>
    </source>
</evidence>
<dbReference type="AlphaFoldDB" id="A0A1F5L133"/>
<comment type="caution">
    <text evidence="1">The sequence shown here is derived from an EMBL/GenBank/DDBJ whole genome shotgun (WGS) entry which is preliminary data.</text>
</comment>
<dbReference type="RefSeq" id="XP_022482400.1">
    <property type="nucleotide sequence ID" value="XM_022637740.1"/>
</dbReference>
<dbReference type="OrthoDB" id="4525063at2759"/>
<dbReference type="GeneID" id="34582474"/>
<organism evidence="1 2">
    <name type="scientific">Penicillium arizonense</name>
    <dbReference type="NCBI Taxonomy" id="1835702"/>
    <lineage>
        <taxon>Eukaryota</taxon>
        <taxon>Fungi</taxon>
        <taxon>Dikarya</taxon>
        <taxon>Ascomycota</taxon>
        <taxon>Pezizomycotina</taxon>
        <taxon>Eurotiomycetes</taxon>
        <taxon>Eurotiomycetidae</taxon>
        <taxon>Eurotiales</taxon>
        <taxon>Aspergillaceae</taxon>
        <taxon>Penicillium</taxon>
    </lineage>
</organism>
<dbReference type="EMBL" id="LXJU01000086">
    <property type="protein sequence ID" value="OGE46933.1"/>
    <property type="molecule type" value="Genomic_DNA"/>
</dbReference>
<proteinExistence type="predicted"/>
<evidence type="ECO:0000313" key="2">
    <source>
        <dbReference type="Proteomes" id="UP000177622"/>
    </source>
</evidence>
<sequence>MALTSGLSTLTMDGKGMPLCKPLITTSLRDDGTALLEPKRSLNSIDEKEMEPQRCTGFDASLGRIYRYYPVPTLVLDKDLCVVEVSDSHCTFSGQSRNELVGTCACDIPVHIIPASDTTTLYGALRAAIISKEAQIMEGIHVKSKNSTYQLRIAPIFEKSSLIYVILETQNTSKDHWVATESGLSIW</sequence>
<protein>
    <submittedName>
        <fullName evidence="1">Uncharacterized protein</fullName>
    </submittedName>
</protein>
<accession>A0A1F5L133</accession>